<dbReference type="InterPro" id="IPR051450">
    <property type="entry name" value="Gfo/Idh/MocA_Oxidoreductases"/>
</dbReference>
<accession>A0ABW0BRP9</accession>
<proteinExistence type="predicted"/>
<evidence type="ECO:0000259" key="2">
    <source>
        <dbReference type="Pfam" id="PF22725"/>
    </source>
</evidence>
<dbReference type="SUPFAM" id="SSF55347">
    <property type="entry name" value="Glyceraldehyde-3-phosphate dehydrogenase-like, C-terminal domain"/>
    <property type="match status" value="1"/>
</dbReference>
<name>A0ABW0BRP9_9BACT</name>
<dbReference type="PANTHER" id="PTHR43377:SF1">
    <property type="entry name" value="BILIVERDIN REDUCTASE A"/>
    <property type="match status" value="1"/>
</dbReference>
<dbReference type="Gene3D" id="3.30.360.10">
    <property type="entry name" value="Dihydrodipicolinate Reductase, domain 2"/>
    <property type="match status" value="1"/>
</dbReference>
<sequence>MFKIIVIGIGSIGKRHVSNLIRLGYKNLTLITSKPTLGSEYEGFFSSKSLSELMPDHDYSHAIICSPTASHVADLKACIELGVRHIYLEKPVSHTLEGIDEIHNLILKNKVRIQVGFDLHFDPGLTKAKEILESGILGKIYSANAFVGQYLPDWRPHENYKLGMSASKAKGGGVMLDLVHEFDYIRWLMGIPELIFSSYQHNDALGIETEDLADVLIRHKNGANSSIHLDYHQRKLIRFCLFTGENGTLHWDLAERNLKLISKGAHVESFDFSSFERNDRYLEIMRAFLENPLDPRLTSFEEAIVSLKMVLASKIASEKKSVIEFANI</sequence>
<dbReference type="Pfam" id="PF22725">
    <property type="entry name" value="GFO_IDH_MocA_C3"/>
    <property type="match status" value="1"/>
</dbReference>
<feature type="domain" description="Gfo/Idh/MocA-like oxidoreductase N-terminal" evidence="1">
    <location>
        <begin position="2"/>
        <end position="117"/>
    </location>
</feature>
<dbReference type="InterPro" id="IPR000683">
    <property type="entry name" value="Gfo/Idh/MocA-like_OxRdtase_N"/>
</dbReference>
<reference evidence="4" key="1">
    <citation type="journal article" date="2019" name="Int. J. Syst. Evol. Microbiol.">
        <title>The Global Catalogue of Microorganisms (GCM) 10K type strain sequencing project: providing services to taxonomists for standard genome sequencing and annotation.</title>
        <authorList>
            <consortium name="The Broad Institute Genomics Platform"/>
            <consortium name="The Broad Institute Genome Sequencing Center for Infectious Disease"/>
            <person name="Wu L."/>
            <person name="Ma J."/>
        </authorList>
    </citation>
    <scope>NUCLEOTIDE SEQUENCE [LARGE SCALE GENOMIC DNA]</scope>
    <source>
        <strain evidence="4">CGMCC 1.7030</strain>
    </source>
</reference>
<evidence type="ECO:0000259" key="1">
    <source>
        <dbReference type="Pfam" id="PF01408"/>
    </source>
</evidence>
<comment type="caution">
    <text evidence="3">The sequence shown here is derived from an EMBL/GenBank/DDBJ whole genome shotgun (WGS) entry which is preliminary data.</text>
</comment>
<gene>
    <name evidence="3" type="ORF">ACFPIK_00745</name>
</gene>
<protein>
    <submittedName>
        <fullName evidence="3">Gfo/Idh/MocA family protein</fullName>
    </submittedName>
</protein>
<dbReference type="InterPro" id="IPR036291">
    <property type="entry name" value="NAD(P)-bd_dom_sf"/>
</dbReference>
<keyword evidence="4" id="KW-1185">Reference proteome</keyword>
<dbReference type="InterPro" id="IPR055170">
    <property type="entry name" value="GFO_IDH_MocA-like_dom"/>
</dbReference>
<dbReference type="Pfam" id="PF01408">
    <property type="entry name" value="GFO_IDH_MocA"/>
    <property type="match status" value="1"/>
</dbReference>
<dbReference type="EMBL" id="JBHSKS010000001">
    <property type="protein sequence ID" value="MFC5190275.1"/>
    <property type="molecule type" value="Genomic_DNA"/>
</dbReference>
<evidence type="ECO:0000313" key="4">
    <source>
        <dbReference type="Proteomes" id="UP001596163"/>
    </source>
</evidence>
<dbReference type="RefSeq" id="WP_377911192.1">
    <property type="nucleotide sequence ID" value="NZ_JBHSKS010000001.1"/>
</dbReference>
<dbReference type="Proteomes" id="UP001596163">
    <property type="component" value="Unassembled WGS sequence"/>
</dbReference>
<organism evidence="3 4">
    <name type="scientific">Algoriphagus aquatilis</name>
    <dbReference type="NCBI Taxonomy" id="490186"/>
    <lineage>
        <taxon>Bacteria</taxon>
        <taxon>Pseudomonadati</taxon>
        <taxon>Bacteroidota</taxon>
        <taxon>Cytophagia</taxon>
        <taxon>Cytophagales</taxon>
        <taxon>Cyclobacteriaceae</taxon>
        <taxon>Algoriphagus</taxon>
    </lineage>
</organism>
<evidence type="ECO:0000313" key="3">
    <source>
        <dbReference type="EMBL" id="MFC5190275.1"/>
    </source>
</evidence>
<dbReference type="PANTHER" id="PTHR43377">
    <property type="entry name" value="BILIVERDIN REDUCTASE A"/>
    <property type="match status" value="1"/>
</dbReference>
<dbReference type="SUPFAM" id="SSF51735">
    <property type="entry name" value="NAD(P)-binding Rossmann-fold domains"/>
    <property type="match status" value="1"/>
</dbReference>
<dbReference type="Gene3D" id="3.40.50.720">
    <property type="entry name" value="NAD(P)-binding Rossmann-like Domain"/>
    <property type="match status" value="1"/>
</dbReference>
<feature type="domain" description="GFO/IDH/MocA-like oxidoreductase" evidence="2">
    <location>
        <begin position="127"/>
        <end position="249"/>
    </location>
</feature>